<reference evidence="6 7" key="1">
    <citation type="submission" date="2017-07" db="EMBL/GenBank/DDBJ databases">
        <title>Genome Sequence of Sulfitobacter pseudonitzschiae Strain SMR1 Isolated from a culture of the Diatom Skeletonema marinoi.</title>
        <authorList>
            <person name="Topel M."/>
            <person name="Pinder M.I.M."/>
            <person name="Johansson O.N."/>
            <person name="Kourtchenko O."/>
            <person name="Godhe A."/>
            <person name="Clarke A.K."/>
        </authorList>
    </citation>
    <scope>NUCLEOTIDE SEQUENCE [LARGE SCALE GENOMIC DNA]</scope>
    <source>
        <strain evidence="6 7">SMR1</strain>
        <plasmid evidence="6 7">pSMR1-6</plasmid>
    </source>
</reference>
<evidence type="ECO:0000313" key="6">
    <source>
        <dbReference type="EMBL" id="ASM75626.1"/>
    </source>
</evidence>
<dbReference type="Pfam" id="PF00126">
    <property type="entry name" value="HTH_1"/>
    <property type="match status" value="1"/>
</dbReference>
<evidence type="ECO:0000259" key="5">
    <source>
        <dbReference type="PROSITE" id="PS50931"/>
    </source>
</evidence>
<dbReference type="Proteomes" id="UP000199754">
    <property type="component" value="Plasmid pSMR1-6"/>
</dbReference>
<evidence type="ECO:0000256" key="2">
    <source>
        <dbReference type="ARBA" id="ARBA00023015"/>
    </source>
</evidence>
<organism evidence="6 7">
    <name type="scientific">Pseudosulfitobacter pseudonitzschiae</name>
    <dbReference type="NCBI Taxonomy" id="1402135"/>
    <lineage>
        <taxon>Bacteria</taxon>
        <taxon>Pseudomonadati</taxon>
        <taxon>Pseudomonadota</taxon>
        <taxon>Alphaproteobacteria</taxon>
        <taxon>Rhodobacterales</taxon>
        <taxon>Roseobacteraceae</taxon>
        <taxon>Pseudosulfitobacter</taxon>
    </lineage>
</organism>
<gene>
    <name evidence="6" type="primary">gltR</name>
    <name evidence="6" type="ORF">SULPSESMR1_03583</name>
</gene>
<feature type="domain" description="HTH lysR-type" evidence="5">
    <location>
        <begin position="1"/>
        <end position="58"/>
    </location>
</feature>
<dbReference type="PANTHER" id="PTHR30126:SF77">
    <property type="entry name" value="TRANSCRIPTIONAL REGULATORY PROTEIN"/>
    <property type="match status" value="1"/>
</dbReference>
<dbReference type="InterPro" id="IPR036388">
    <property type="entry name" value="WH-like_DNA-bd_sf"/>
</dbReference>
<dbReference type="Pfam" id="PF03466">
    <property type="entry name" value="LysR_substrate"/>
    <property type="match status" value="1"/>
</dbReference>
<dbReference type="EMBL" id="CP022421">
    <property type="protein sequence ID" value="ASM75626.1"/>
    <property type="molecule type" value="Genomic_DNA"/>
</dbReference>
<protein>
    <submittedName>
        <fullName evidence="6">HTH-type transcriptional regulator GltR</fullName>
    </submittedName>
</protein>
<dbReference type="InterPro" id="IPR036390">
    <property type="entry name" value="WH_DNA-bd_sf"/>
</dbReference>
<dbReference type="SUPFAM" id="SSF46785">
    <property type="entry name" value="Winged helix' DNA-binding domain"/>
    <property type="match status" value="1"/>
</dbReference>
<dbReference type="PROSITE" id="PS50931">
    <property type="entry name" value="HTH_LYSR"/>
    <property type="match status" value="1"/>
</dbReference>
<dbReference type="FunFam" id="1.10.10.10:FF:000001">
    <property type="entry name" value="LysR family transcriptional regulator"/>
    <property type="match status" value="1"/>
</dbReference>
<keyword evidence="6" id="KW-0614">Plasmid</keyword>
<dbReference type="GO" id="GO:0000976">
    <property type="term" value="F:transcription cis-regulatory region binding"/>
    <property type="evidence" value="ECO:0007669"/>
    <property type="project" value="TreeGrafter"/>
</dbReference>
<dbReference type="InterPro" id="IPR000847">
    <property type="entry name" value="LysR_HTH_N"/>
</dbReference>
<evidence type="ECO:0000256" key="4">
    <source>
        <dbReference type="ARBA" id="ARBA00023163"/>
    </source>
</evidence>
<evidence type="ECO:0000313" key="7">
    <source>
        <dbReference type="Proteomes" id="UP000199754"/>
    </source>
</evidence>
<evidence type="ECO:0000256" key="1">
    <source>
        <dbReference type="ARBA" id="ARBA00009437"/>
    </source>
</evidence>
<dbReference type="Gene3D" id="3.40.190.290">
    <property type="match status" value="1"/>
</dbReference>
<dbReference type="AlphaFoldDB" id="A0A221K9F4"/>
<dbReference type="CDD" id="cd05466">
    <property type="entry name" value="PBP2_LTTR_substrate"/>
    <property type="match status" value="1"/>
</dbReference>
<name>A0A221K9F4_9RHOB</name>
<dbReference type="PRINTS" id="PR00039">
    <property type="entry name" value="HTHLYSR"/>
</dbReference>
<dbReference type="Gene3D" id="1.10.10.10">
    <property type="entry name" value="Winged helix-like DNA-binding domain superfamily/Winged helix DNA-binding domain"/>
    <property type="match status" value="1"/>
</dbReference>
<geneLocation type="plasmid" evidence="6 7">
    <name>pSMR1-6</name>
</geneLocation>
<comment type="similarity">
    <text evidence="1">Belongs to the LysR transcriptional regulatory family.</text>
</comment>
<dbReference type="SUPFAM" id="SSF53850">
    <property type="entry name" value="Periplasmic binding protein-like II"/>
    <property type="match status" value="1"/>
</dbReference>
<dbReference type="KEGG" id="spse:SULPSESMR1_03583"/>
<dbReference type="GO" id="GO:0003700">
    <property type="term" value="F:DNA-binding transcription factor activity"/>
    <property type="evidence" value="ECO:0007669"/>
    <property type="project" value="InterPro"/>
</dbReference>
<keyword evidence="4" id="KW-0804">Transcription</keyword>
<dbReference type="PANTHER" id="PTHR30126">
    <property type="entry name" value="HTH-TYPE TRANSCRIPTIONAL REGULATOR"/>
    <property type="match status" value="1"/>
</dbReference>
<proteinExistence type="inferred from homology"/>
<keyword evidence="2" id="KW-0805">Transcription regulation</keyword>
<sequence length="302" mass="33089">MTFDQIQSFYLVATMGTYQKAAQRLNATQPAISARIVALENWLGVKLFDRSGHRVALTPQGRKFLSYAEKLLEIRAEAQFEVGQGGELGGVVRIGASDTMATTWLPDFLVSLGTQFPETTFELSVGPSVRLRDELINQQLDICFIVGPVSNPEIVNHPLCECPMVLAAAPSLGLHNRRLALKELETVNILTFERVTQPFQDLKRDLRAAGVSPRLNPISSLQTIVLLTRKGLGIGAVPMAVVDEELRSDALKLLETEIQLSSLQFAICHRDGPDAPAMQTIVNSALAFTRAMGSAKSIKMIY</sequence>
<evidence type="ECO:0000256" key="3">
    <source>
        <dbReference type="ARBA" id="ARBA00023125"/>
    </source>
</evidence>
<keyword evidence="7" id="KW-1185">Reference proteome</keyword>
<dbReference type="InterPro" id="IPR005119">
    <property type="entry name" value="LysR_subst-bd"/>
</dbReference>
<keyword evidence="3" id="KW-0238">DNA-binding</keyword>
<accession>A0A221K9F4</accession>